<feature type="region of interest" description="Disordered" evidence="1">
    <location>
        <begin position="59"/>
        <end position="91"/>
    </location>
</feature>
<gene>
    <name evidence="2" type="ORF">GU927_020015</name>
</gene>
<proteinExistence type="predicted"/>
<protein>
    <submittedName>
        <fullName evidence="2">Uncharacterized protein</fullName>
    </submittedName>
</protein>
<evidence type="ECO:0000256" key="1">
    <source>
        <dbReference type="SAM" id="MobiDB-lite"/>
    </source>
</evidence>
<keyword evidence="3" id="KW-1185">Reference proteome</keyword>
<sequence>MENDSNAGLKRPETERRDLERPATERPKEYFSVRLTLSGAAQEFEDPRQAGEAFFRADPAERPSVAHIDGNTARTMARTEIHGVHETGETR</sequence>
<feature type="compositionally biased region" description="Basic and acidic residues" evidence="1">
    <location>
        <begin position="77"/>
        <end position="91"/>
    </location>
</feature>
<name>A0ABS6J8Q8_9RHOB</name>
<reference evidence="2 3" key="1">
    <citation type="submission" date="2021-06" db="EMBL/GenBank/DDBJ databases">
        <title>Rhodobacteraceae bacterium strain HSP-20.</title>
        <authorList>
            <person name="Chen W.-M."/>
        </authorList>
    </citation>
    <scope>NUCLEOTIDE SEQUENCE [LARGE SCALE GENOMIC DNA]</scope>
    <source>
        <strain evidence="2 3">HSP-20</strain>
    </source>
</reference>
<dbReference type="RefSeq" id="WP_161764181.1">
    <property type="nucleotide sequence ID" value="NZ_JAAATX020000019.1"/>
</dbReference>
<organism evidence="2 3">
    <name type="scientific">Paragemmobacter amnigenus</name>
    <dbReference type="NCBI Taxonomy" id="2852097"/>
    <lineage>
        <taxon>Bacteria</taxon>
        <taxon>Pseudomonadati</taxon>
        <taxon>Pseudomonadota</taxon>
        <taxon>Alphaproteobacteria</taxon>
        <taxon>Rhodobacterales</taxon>
        <taxon>Paracoccaceae</taxon>
        <taxon>Paragemmobacter</taxon>
    </lineage>
</organism>
<evidence type="ECO:0000313" key="3">
    <source>
        <dbReference type="Proteomes" id="UP000731907"/>
    </source>
</evidence>
<dbReference type="EMBL" id="JAAATX020000019">
    <property type="protein sequence ID" value="MBU9700130.1"/>
    <property type="molecule type" value="Genomic_DNA"/>
</dbReference>
<feature type="region of interest" description="Disordered" evidence="1">
    <location>
        <begin position="1"/>
        <end position="30"/>
    </location>
</feature>
<evidence type="ECO:0000313" key="2">
    <source>
        <dbReference type="EMBL" id="MBU9700130.1"/>
    </source>
</evidence>
<feature type="compositionally biased region" description="Basic and acidic residues" evidence="1">
    <location>
        <begin position="10"/>
        <end position="30"/>
    </location>
</feature>
<dbReference type="Proteomes" id="UP000731907">
    <property type="component" value="Unassembled WGS sequence"/>
</dbReference>
<comment type="caution">
    <text evidence="2">The sequence shown here is derived from an EMBL/GenBank/DDBJ whole genome shotgun (WGS) entry which is preliminary data.</text>
</comment>
<accession>A0ABS6J8Q8</accession>